<reference evidence="5 6" key="1">
    <citation type="journal article" date="2018" name="MBio">
        <title>Insights into the evolution of host association through the isolation and characterization of a novel human periodontal pathobiont, Desulfobulbus oralis.</title>
        <authorList>
            <person name="Cross K.L."/>
            <person name="Chirania P."/>
            <person name="Xiong W."/>
            <person name="Beall C.J."/>
            <person name="Elkins J.G."/>
            <person name="Giannone R.J."/>
            <person name="Griffen A.L."/>
            <person name="Guss A.M."/>
            <person name="Hettich R.L."/>
            <person name="Joshi S.S."/>
            <person name="Mokrzan E.M."/>
            <person name="Martin R.K."/>
            <person name="Zhulin I.B."/>
            <person name="Leys E.J."/>
            <person name="Podar M."/>
        </authorList>
    </citation>
    <scope>NUCLEOTIDE SEQUENCE [LARGE SCALE GENOMIC DNA]</scope>
    <source>
        <strain evidence="5 6">ORNL</strain>
    </source>
</reference>
<organism evidence="5 6">
    <name type="scientific">Desulfobulbus oralis</name>
    <dbReference type="NCBI Taxonomy" id="1986146"/>
    <lineage>
        <taxon>Bacteria</taxon>
        <taxon>Pseudomonadati</taxon>
        <taxon>Thermodesulfobacteriota</taxon>
        <taxon>Desulfobulbia</taxon>
        <taxon>Desulfobulbales</taxon>
        <taxon>Desulfobulbaceae</taxon>
        <taxon>Desulfobulbus</taxon>
    </lineage>
</organism>
<evidence type="ECO:0000256" key="1">
    <source>
        <dbReference type="ARBA" id="ARBA00008467"/>
    </source>
</evidence>
<comment type="similarity">
    <text evidence="1 3">Belongs to the thiolase-like superfamily. Beta-ketoacyl-ACP synthases family.</text>
</comment>
<dbReference type="InterPro" id="IPR014031">
    <property type="entry name" value="Ketoacyl_synth_C"/>
</dbReference>
<dbReference type="SMART" id="SM00825">
    <property type="entry name" value="PKS_KS"/>
    <property type="match status" value="1"/>
</dbReference>
<dbReference type="GO" id="GO:0004315">
    <property type="term" value="F:3-oxoacyl-[acyl-carrier-protein] synthase activity"/>
    <property type="evidence" value="ECO:0007669"/>
    <property type="project" value="InterPro"/>
</dbReference>
<proteinExistence type="inferred from homology"/>
<keyword evidence="6" id="KW-1185">Reference proteome</keyword>
<evidence type="ECO:0000259" key="4">
    <source>
        <dbReference type="PROSITE" id="PS52004"/>
    </source>
</evidence>
<dbReference type="Pfam" id="PF00109">
    <property type="entry name" value="ketoacyl-synt"/>
    <property type="match status" value="1"/>
</dbReference>
<dbReference type="GO" id="GO:0006633">
    <property type="term" value="P:fatty acid biosynthetic process"/>
    <property type="evidence" value="ECO:0007669"/>
    <property type="project" value="InterPro"/>
</dbReference>
<sequence length="417" mass="44251">MNRRVVITAVSAITPIGYGKKDIVESLQKGRSGVKPLRDDGLLCSRIHSRVFGTVDAPVPLDFPRQFRKTMGPVARYACRVAGDVLAASGLQQDFVGSGRLGVAFGSTHGSPSVQRDIYRTFFQHMDEGFSSIGAVDYLRSMVHTTAVNITRMFGIRGRVIATATACTTGSQAIGFGYEAVKFGLQDAMLCGAADEYDTTTVAVFDNLLACSVNFNDSPSRTPRPFDRDRDGLVVGEGAAAVMLEEYTQARRRGAPILAEVLGFACTNNGGDMILPNQDGIRATLKLALENAALAPQEVDFVSAHATATKMGDVIEAQAIAEVYGEGASGPYVSGLKGYTGHTMGACGPMELAFTLYMMQEGFLAPTLNLDAVDPRCAMLKHTPPGLAGSPRIAAIQNFAFGGVNTCLLVKKGPDVC</sequence>
<dbReference type="InterPro" id="IPR018201">
    <property type="entry name" value="Ketoacyl_synth_AS"/>
</dbReference>
<keyword evidence="2 3" id="KW-0808">Transferase</keyword>
<dbReference type="Pfam" id="PF02801">
    <property type="entry name" value="Ketoacyl-synt_C"/>
    <property type="match status" value="1"/>
</dbReference>
<dbReference type="SUPFAM" id="SSF53901">
    <property type="entry name" value="Thiolase-like"/>
    <property type="match status" value="2"/>
</dbReference>
<dbReference type="RefSeq" id="WP_104936033.1">
    <property type="nucleotide sequence ID" value="NZ_CP021255.1"/>
</dbReference>
<dbReference type="EMBL" id="CP021255">
    <property type="protein sequence ID" value="AVD70741.1"/>
    <property type="molecule type" value="Genomic_DNA"/>
</dbReference>
<dbReference type="PROSITE" id="PS52004">
    <property type="entry name" value="KS3_2"/>
    <property type="match status" value="1"/>
</dbReference>
<dbReference type="Gene3D" id="3.40.47.10">
    <property type="match status" value="1"/>
</dbReference>
<dbReference type="InterPro" id="IPR016039">
    <property type="entry name" value="Thiolase-like"/>
</dbReference>
<dbReference type="AlphaFoldDB" id="A0A2L1GM28"/>
<dbReference type="InterPro" id="IPR020841">
    <property type="entry name" value="PKS_Beta-ketoAc_synthase_dom"/>
</dbReference>
<name>A0A2L1GM28_9BACT</name>
<dbReference type="Proteomes" id="UP000239867">
    <property type="component" value="Chromosome"/>
</dbReference>
<gene>
    <name evidence="5" type="ORF">CAY53_03965</name>
</gene>
<dbReference type="InterPro" id="IPR014030">
    <property type="entry name" value="Ketoacyl_synth_N"/>
</dbReference>
<protein>
    <submittedName>
        <fullName evidence="5">3-oxoacyl-ACP synthase</fullName>
    </submittedName>
</protein>
<evidence type="ECO:0000256" key="3">
    <source>
        <dbReference type="RuleBase" id="RU003694"/>
    </source>
</evidence>
<dbReference type="GO" id="GO:0005829">
    <property type="term" value="C:cytosol"/>
    <property type="evidence" value="ECO:0007669"/>
    <property type="project" value="TreeGrafter"/>
</dbReference>
<accession>A0A2L1GM28</accession>
<dbReference type="PANTHER" id="PTHR11712:SF325">
    <property type="entry name" value="3-OXOACYL-(ACYL-CARRIER-PROTEIN) SYNTHASE II FABF"/>
    <property type="match status" value="1"/>
</dbReference>
<feature type="domain" description="Ketosynthase family 3 (KS3)" evidence="4">
    <location>
        <begin position="2"/>
        <end position="412"/>
    </location>
</feature>
<dbReference type="InterPro" id="IPR000794">
    <property type="entry name" value="Beta-ketoacyl_synthase"/>
</dbReference>
<evidence type="ECO:0000256" key="2">
    <source>
        <dbReference type="ARBA" id="ARBA00022679"/>
    </source>
</evidence>
<dbReference type="PROSITE" id="PS00606">
    <property type="entry name" value="KS3_1"/>
    <property type="match status" value="1"/>
</dbReference>
<dbReference type="PANTHER" id="PTHR11712">
    <property type="entry name" value="POLYKETIDE SYNTHASE-RELATED"/>
    <property type="match status" value="1"/>
</dbReference>
<evidence type="ECO:0000313" key="5">
    <source>
        <dbReference type="EMBL" id="AVD70741.1"/>
    </source>
</evidence>
<dbReference type="CDD" id="cd00834">
    <property type="entry name" value="KAS_I_II"/>
    <property type="match status" value="1"/>
</dbReference>
<dbReference type="OrthoDB" id="9816204at2"/>
<dbReference type="KEGG" id="deo:CAY53_03965"/>
<evidence type="ECO:0000313" key="6">
    <source>
        <dbReference type="Proteomes" id="UP000239867"/>
    </source>
</evidence>